<keyword evidence="2" id="KW-0719">Serine esterase</keyword>
<keyword evidence="7" id="KW-0106">Calcium</keyword>
<accession>A0A6A6QVX1</accession>
<evidence type="ECO:0000256" key="9">
    <source>
        <dbReference type="ARBA" id="ARBA00034075"/>
    </source>
</evidence>
<keyword evidence="3" id="KW-0624">Polysaccharide degradation</keyword>
<dbReference type="OrthoDB" id="3039123at2759"/>
<dbReference type="PANTHER" id="PTHR33938:SF15">
    <property type="entry name" value="FERULOYL ESTERASE B-RELATED"/>
    <property type="match status" value="1"/>
</dbReference>
<keyword evidence="4" id="KW-0479">Metal-binding</keyword>
<evidence type="ECO:0000256" key="2">
    <source>
        <dbReference type="ARBA" id="ARBA00022487"/>
    </source>
</evidence>
<keyword evidence="3" id="KW-0858">Xylan degradation</keyword>
<dbReference type="EC" id="3.1.1.-" evidence="10"/>
<evidence type="ECO:0000256" key="3">
    <source>
        <dbReference type="ARBA" id="ARBA00022651"/>
    </source>
</evidence>
<dbReference type="InterPro" id="IPR029058">
    <property type="entry name" value="AB_hydrolase_fold"/>
</dbReference>
<dbReference type="GO" id="GO:0030600">
    <property type="term" value="F:feruloyl esterase activity"/>
    <property type="evidence" value="ECO:0007669"/>
    <property type="project" value="UniProtKB-EC"/>
</dbReference>
<sequence>MRLSTTLAWAVYQLASAISTQDCATFARNAVLSNPEATLLNSSYPTETPIYWDFQLSLPDARIYNSLFLAIGNGGMAGKYDTPANEFMWNINKGYAIAGCDSGHEASEINNFGAGGPGLFIDYLQHTEQVEAWIHNSIAMHTPTSREVVESFYGVQPEYSYFKGCSTGGAQEFALALLWPDLFDGIIAGCPANCKGAGFLPQPTLDFITSAVLDKCDLLDGVADRVLENPLVCDFDINTLACEPSATDLSSCLTPAQITTVEAIYAGPKYPNGTQIYPGFPVSSEIEWMRQETDLVQLFTSSILQNLVFKDLKYDILRFNWDSDVDRVDREAGILIDEIGVDFSRFKAAGGKMLVFQGWADQYIGATWPIQHLHQIEDSHGGSVSDFFNLFMIPGSGHCLASSKDPNVPGAYHILETLVDWVENGVPPEEVMTDQPLNGEKVSRKLCPWPQTARYVKGDVNDWTSYVCGGGEMTASLEKGSIVCGSNYKS</sequence>
<evidence type="ECO:0000256" key="5">
    <source>
        <dbReference type="ARBA" id="ARBA00022729"/>
    </source>
</evidence>
<protein>
    <recommendedName>
        <fullName evidence="10">Carboxylic ester hydrolase</fullName>
        <ecNumber evidence="10">3.1.1.-</ecNumber>
    </recommendedName>
</protein>
<evidence type="ECO:0000256" key="8">
    <source>
        <dbReference type="ARBA" id="ARBA00023157"/>
    </source>
</evidence>
<dbReference type="Proteomes" id="UP000799750">
    <property type="component" value="Unassembled WGS sequence"/>
</dbReference>
<dbReference type="EMBL" id="MU004189">
    <property type="protein sequence ID" value="KAF2495077.1"/>
    <property type="molecule type" value="Genomic_DNA"/>
</dbReference>
<evidence type="ECO:0000313" key="12">
    <source>
        <dbReference type="Proteomes" id="UP000799750"/>
    </source>
</evidence>
<keyword evidence="12" id="KW-1185">Reference proteome</keyword>
<keyword evidence="3" id="KW-0119">Carbohydrate metabolism</keyword>
<feature type="chain" id="PRO_5025717622" description="Carboxylic ester hydrolase" evidence="10">
    <location>
        <begin position="18"/>
        <end position="490"/>
    </location>
</feature>
<dbReference type="AlphaFoldDB" id="A0A6A6QVX1"/>
<evidence type="ECO:0000256" key="1">
    <source>
        <dbReference type="ARBA" id="ARBA00006249"/>
    </source>
</evidence>
<organism evidence="11 12">
    <name type="scientific">Lophium mytilinum</name>
    <dbReference type="NCBI Taxonomy" id="390894"/>
    <lineage>
        <taxon>Eukaryota</taxon>
        <taxon>Fungi</taxon>
        <taxon>Dikarya</taxon>
        <taxon>Ascomycota</taxon>
        <taxon>Pezizomycotina</taxon>
        <taxon>Dothideomycetes</taxon>
        <taxon>Pleosporomycetidae</taxon>
        <taxon>Mytilinidiales</taxon>
        <taxon>Mytilinidiaceae</taxon>
        <taxon>Lophium</taxon>
    </lineage>
</organism>
<evidence type="ECO:0000256" key="6">
    <source>
        <dbReference type="ARBA" id="ARBA00022801"/>
    </source>
</evidence>
<dbReference type="GO" id="GO:0046872">
    <property type="term" value="F:metal ion binding"/>
    <property type="evidence" value="ECO:0007669"/>
    <property type="project" value="UniProtKB-KW"/>
</dbReference>
<dbReference type="GO" id="GO:0045493">
    <property type="term" value="P:xylan catabolic process"/>
    <property type="evidence" value="ECO:0007669"/>
    <property type="project" value="UniProtKB-KW"/>
</dbReference>
<evidence type="ECO:0000256" key="10">
    <source>
        <dbReference type="RuleBase" id="RU361238"/>
    </source>
</evidence>
<keyword evidence="6 10" id="KW-0378">Hydrolase</keyword>
<name>A0A6A6QVX1_9PEZI</name>
<keyword evidence="8" id="KW-1015">Disulfide bond</keyword>
<dbReference type="Pfam" id="PF07519">
    <property type="entry name" value="Tannase"/>
    <property type="match status" value="2"/>
</dbReference>
<feature type="signal peptide" evidence="10">
    <location>
        <begin position="1"/>
        <end position="17"/>
    </location>
</feature>
<evidence type="ECO:0000256" key="4">
    <source>
        <dbReference type="ARBA" id="ARBA00022723"/>
    </source>
</evidence>
<dbReference type="PANTHER" id="PTHR33938">
    <property type="entry name" value="FERULOYL ESTERASE B-RELATED"/>
    <property type="match status" value="1"/>
</dbReference>
<evidence type="ECO:0000256" key="7">
    <source>
        <dbReference type="ARBA" id="ARBA00022837"/>
    </source>
</evidence>
<reference evidence="11" key="1">
    <citation type="journal article" date="2020" name="Stud. Mycol.">
        <title>101 Dothideomycetes genomes: a test case for predicting lifestyles and emergence of pathogens.</title>
        <authorList>
            <person name="Haridas S."/>
            <person name="Albert R."/>
            <person name="Binder M."/>
            <person name="Bloem J."/>
            <person name="Labutti K."/>
            <person name="Salamov A."/>
            <person name="Andreopoulos B."/>
            <person name="Baker S."/>
            <person name="Barry K."/>
            <person name="Bills G."/>
            <person name="Bluhm B."/>
            <person name="Cannon C."/>
            <person name="Castanera R."/>
            <person name="Culley D."/>
            <person name="Daum C."/>
            <person name="Ezra D."/>
            <person name="Gonzalez J."/>
            <person name="Henrissat B."/>
            <person name="Kuo A."/>
            <person name="Liang C."/>
            <person name="Lipzen A."/>
            <person name="Lutzoni F."/>
            <person name="Magnuson J."/>
            <person name="Mondo S."/>
            <person name="Nolan M."/>
            <person name="Ohm R."/>
            <person name="Pangilinan J."/>
            <person name="Park H.-J."/>
            <person name="Ramirez L."/>
            <person name="Alfaro M."/>
            <person name="Sun H."/>
            <person name="Tritt A."/>
            <person name="Yoshinaga Y."/>
            <person name="Zwiers L.-H."/>
            <person name="Turgeon B."/>
            <person name="Goodwin S."/>
            <person name="Spatafora J."/>
            <person name="Crous P."/>
            <person name="Grigoriev I."/>
        </authorList>
    </citation>
    <scope>NUCLEOTIDE SEQUENCE</scope>
    <source>
        <strain evidence="11">CBS 269.34</strain>
    </source>
</reference>
<dbReference type="SUPFAM" id="SSF53474">
    <property type="entry name" value="alpha/beta-Hydrolases"/>
    <property type="match status" value="1"/>
</dbReference>
<dbReference type="InterPro" id="IPR011118">
    <property type="entry name" value="Tannase/feruloyl_esterase"/>
</dbReference>
<comment type="similarity">
    <text evidence="1 10">Belongs to the tannase family.</text>
</comment>
<gene>
    <name evidence="11" type="ORF">BU16DRAFT_549985</name>
</gene>
<proteinExistence type="inferred from homology"/>
<evidence type="ECO:0000313" key="11">
    <source>
        <dbReference type="EMBL" id="KAF2495077.1"/>
    </source>
</evidence>
<comment type="catalytic activity">
    <reaction evidence="9">
        <text>feruloyl-polysaccharide + H2O = ferulate + polysaccharide.</text>
        <dbReference type="EC" id="3.1.1.73"/>
    </reaction>
</comment>
<keyword evidence="5 10" id="KW-0732">Signal</keyword>